<accession>A0A5N5WRC6</accession>
<feature type="compositionally biased region" description="Basic and acidic residues" evidence="2">
    <location>
        <begin position="61"/>
        <end position="71"/>
    </location>
</feature>
<keyword evidence="1" id="KW-0175">Coiled coil</keyword>
<gene>
    <name evidence="3" type="ORF">BDV29DRAFT_46086</name>
</gene>
<feature type="coiled-coil region" evidence="1">
    <location>
        <begin position="102"/>
        <end position="156"/>
    </location>
</feature>
<evidence type="ECO:0000313" key="3">
    <source>
        <dbReference type="EMBL" id="KAB8069724.1"/>
    </source>
</evidence>
<keyword evidence="4" id="KW-1185">Reference proteome</keyword>
<dbReference type="AlphaFoldDB" id="A0A5N5WRC6"/>
<feature type="region of interest" description="Disordered" evidence="2">
    <location>
        <begin position="1"/>
        <end position="96"/>
    </location>
</feature>
<dbReference type="Proteomes" id="UP000326565">
    <property type="component" value="Unassembled WGS sequence"/>
</dbReference>
<evidence type="ECO:0000313" key="4">
    <source>
        <dbReference type="Proteomes" id="UP000326565"/>
    </source>
</evidence>
<feature type="compositionally biased region" description="Basic and acidic residues" evidence="2">
    <location>
        <begin position="1"/>
        <end position="12"/>
    </location>
</feature>
<reference evidence="3 4" key="1">
    <citation type="submission" date="2019-04" db="EMBL/GenBank/DDBJ databases">
        <title>Friends and foes A comparative genomics study of 23 Aspergillus species from section Flavi.</title>
        <authorList>
            <consortium name="DOE Joint Genome Institute"/>
            <person name="Kjaerbolling I."/>
            <person name="Vesth T."/>
            <person name="Frisvad J.C."/>
            <person name="Nybo J.L."/>
            <person name="Theobald S."/>
            <person name="Kildgaard S."/>
            <person name="Isbrandt T."/>
            <person name="Kuo A."/>
            <person name="Sato A."/>
            <person name="Lyhne E.K."/>
            <person name="Kogle M.E."/>
            <person name="Wiebenga A."/>
            <person name="Kun R.S."/>
            <person name="Lubbers R.J."/>
            <person name="Makela M.R."/>
            <person name="Barry K."/>
            <person name="Chovatia M."/>
            <person name="Clum A."/>
            <person name="Daum C."/>
            <person name="Haridas S."/>
            <person name="He G."/>
            <person name="LaButti K."/>
            <person name="Lipzen A."/>
            <person name="Mondo S."/>
            <person name="Riley R."/>
            <person name="Salamov A."/>
            <person name="Simmons B.A."/>
            <person name="Magnuson J.K."/>
            <person name="Henrissat B."/>
            <person name="Mortensen U.H."/>
            <person name="Larsen T.O."/>
            <person name="Devries R.P."/>
            <person name="Grigoriev I.V."/>
            <person name="Machida M."/>
            <person name="Baker S.E."/>
            <person name="Andersen M.R."/>
        </authorList>
    </citation>
    <scope>NUCLEOTIDE SEQUENCE [LARGE SCALE GENOMIC DNA]</scope>
    <source>
        <strain evidence="3 4">CBS 151.66</strain>
    </source>
</reference>
<evidence type="ECO:0000256" key="2">
    <source>
        <dbReference type="SAM" id="MobiDB-lite"/>
    </source>
</evidence>
<dbReference type="EMBL" id="ML732329">
    <property type="protein sequence ID" value="KAB8069724.1"/>
    <property type="molecule type" value="Genomic_DNA"/>
</dbReference>
<proteinExistence type="predicted"/>
<organism evidence="3 4">
    <name type="scientific">Aspergillus leporis</name>
    <dbReference type="NCBI Taxonomy" id="41062"/>
    <lineage>
        <taxon>Eukaryota</taxon>
        <taxon>Fungi</taxon>
        <taxon>Dikarya</taxon>
        <taxon>Ascomycota</taxon>
        <taxon>Pezizomycotina</taxon>
        <taxon>Eurotiomycetes</taxon>
        <taxon>Eurotiomycetidae</taxon>
        <taxon>Eurotiales</taxon>
        <taxon>Aspergillaceae</taxon>
        <taxon>Aspergillus</taxon>
        <taxon>Aspergillus subgen. Circumdati</taxon>
    </lineage>
</organism>
<evidence type="ECO:0000256" key="1">
    <source>
        <dbReference type="SAM" id="Coils"/>
    </source>
</evidence>
<dbReference type="OrthoDB" id="4156714at2759"/>
<sequence>MSESCPRFDRIILTRVKQRSLSQDQSPRSQQEPDSSQDHGSLRKLKSKSGELAANKSSEAMAERPGGKDLGDSESTYLPTKVEPVQSGRARDGRAKQMESHIVALAKGITELDNDRKRLQAEVRAARSGSWVTKSSRQIREELSNLEEGLRHWAEKFSVGEISALESKSIQEKNLILEQLKGYCAKCDWATLVEKLPTMADNVPALLTQAMLAKEIFGSIFANPFFAFRETKEPSTGHSAQTLSYLYASMLEVNREEAHIWRSQTLRLLATPPPNSVHNAPLRGKVETVTSELALEFLGGPVRALFRQHNDSWVTQRNQELYQLYHTAGELAISLWTQRSYVKCYNLDELPVFRSEHPVMSAHALHRQRESEIDGKNSLIVVHPAIVAFGNEYAEHYDLCKVWAKGIILVDENV</sequence>
<name>A0A5N5WRC6_9EURO</name>
<protein>
    <submittedName>
        <fullName evidence="3">Uncharacterized protein</fullName>
    </submittedName>
</protein>
<feature type="compositionally biased region" description="Polar residues" evidence="2">
    <location>
        <begin position="19"/>
        <end position="34"/>
    </location>
</feature>